<evidence type="ECO:0000259" key="2">
    <source>
        <dbReference type="PROSITE" id="PS50056"/>
    </source>
</evidence>
<dbReference type="FunFam" id="3.90.190.10:FF:000157">
    <property type="entry name" value="Protein-tyrosine phosphatase"/>
    <property type="match status" value="1"/>
</dbReference>
<dbReference type="Gene3D" id="3.90.190.10">
    <property type="entry name" value="Protein tyrosine phosphatase superfamily"/>
    <property type="match status" value="1"/>
</dbReference>
<evidence type="ECO:0000313" key="4">
    <source>
        <dbReference type="Proteomes" id="UP000019666"/>
    </source>
</evidence>
<evidence type="ECO:0000313" key="3">
    <source>
        <dbReference type="EMBL" id="EYD74047.1"/>
    </source>
</evidence>
<dbReference type="SMART" id="SM00404">
    <property type="entry name" value="PTPc_motif"/>
    <property type="match status" value="1"/>
</dbReference>
<evidence type="ECO:0000256" key="1">
    <source>
        <dbReference type="ARBA" id="ARBA00022801"/>
    </source>
</evidence>
<feature type="domain" description="Tyrosine specific protein phosphatases" evidence="2">
    <location>
        <begin position="100"/>
        <end position="171"/>
    </location>
</feature>
<dbReference type="HOGENOM" id="CLU_047330_5_0_5"/>
<keyword evidence="1" id="KW-0378">Hydrolase</keyword>
<dbReference type="InterPro" id="IPR000387">
    <property type="entry name" value="Tyr_Pase_dom"/>
</dbReference>
<sequence>MIRTSQTHPIRVDAVPVREGLLGLTFCPGKHGDSLNGAPWARDLDTDLRALRDWGAGLVLTLIEPHEFGLLRVPDLGTRVEAQGMSWAHLPIRDVDVPASPFLSGWPAVRADLLSRLDAGERVIVHCRGGLGRAGLVAALLLIETGLPAEAAIRTVRTARPGAIETAAQERYVRAYVPSGTADPERTL</sequence>
<dbReference type="Proteomes" id="UP000019666">
    <property type="component" value="Unassembled WGS sequence"/>
</dbReference>
<dbReference type="CDD" id="cd14505">
    <property type="entry name" value="CDKN3-like"/>
    <property type="match status" value="1"/>
</dbReference>
<keyword evidence="4" id="KW-1185">Reference proteome</keyword>
<reference evidence="3 4" key="1">
    <citation type="submission" date="2013-02" db="EMBL/GenBank/DDBJ databases">
        <authorList>
            <person name="Fiebig A."/>
            <person name="Goeker M."/>
            <person name="Klenk H.-P.P."/>
        </authorList>
    </citation>
    <scope>NUCLEOTIDE SEQUENCE [LARGE SCALE GENOMIC DNA]</scope>
    <source>
        <strain evidence="3 4">DSM 19309</strain>
    </source>
</reference>
<dbReference type="GO" id="GO:0016791">
    <property type="term" value="F:phosphatase activity"/>
    <property type="evidence" value="ECO:0007669"/>
    <property type="project" value="UniProtKB-ARBA"/>
</dbReference>
<dbReference type="PROSITE" id="PS50056">
    <property type="entry name" value="TYR_PHOSPHATASE_2"/>
    <property type="match status" value="1"/>
</dbReference>
<dbReference type="InterPro" id="IPR003595">
    <property type="entry name" value="Tyr_Pase_cat"/>
</dbReference>
<name>A0A017HHV9_9RHOB</name>
<dbReference type="PANTHER" id="PTHR23339">
    <property type="entry name" value="TYROSINE SPECIFIC PROTEIN PHOSPHATASE AND DUAL SPECIFICITY PROTEIN PHOSPHATASE"/>
    <property type="match status" value="1"/>
</dbReference>
<organism evidence="3 4">
    <name type="scientific">Rubellimicrobium mesophilum DSM 19309</name>
    <dbReference type="NCBI Taxonomy" id="442562"/>
    <lineage>
        <taxon>Bacteria</taxon>
        <taxon>Pseudomonadati</taxon>
        <taxon>Pseudomonadota</taxon>
        <taxon>Alphaproteobacteria</taxon>
        <taxon>Rhodobacterales</taxon>
        <taxon>Roseobacteraceae</taxon>
        <taxon>Rubellimicrobium</taxon>
    </lineage>
</organism>
<gene>
    <name evidence="3" type="ORF">Rumeso_04418</name>
</gene>
<dbReference type="RefSeq" id="WP_037279819.1">
    <property type="nucleotide sequence ID" value="NZ_KK088565.1"/>
</dbReference>
<dbReference type="InterPro" id="IPR057023">
    <property type="entry name" value="PTP-SAK"/>
</dbReference>
<dbReference type="SUPFAM" id="SSF52799">
    <property type="entry name" value="(Phosphotyrosine protein) phosphatases II"/>
    <property type="match status" value="1"/>
</dbReference>
<comment type="caution">
    <text evidence="3">The sequence shown here is derived from an EMBL/GenBank/DDBJ whole genome shotgun (WGS) entry which is preliminary data.</text>
</comment>
<dbReference type="AlphaFoldDB" id="A0A017HHV9"/>
<proteinExistence type="predicted"/>
<protein>
    <submittedName>
        <fullName evidence="3">Putative dual specificity protein phosphatase</fullName>
    </submittedName>
</protein>
<dbReference type="PATRIC" id="fig|442562.3.peg.4348"/>
<dbReference type="InterPro" id="IPR050561">
    <property type="entry name" value="PTP"/>
</dbReference>
<dbReference type="OrthoDB" id="9806482at2"/>
<accession>A0A017HHV9</accession>
<dbReference type="STRING" id="442562.Rumeso_04418"/>
<dbReference type="EMBL" id="AOSK01000124">
    <property type="protein sequence ID" value="EYD74047.1"/>
    <property type="molecule type" value="Genomic_DNA"/>
</dbReference>
<dbReference type="Pfam" id="PF22784">
    <property type="entry name" value="PTP-SAK"/>
    <property type="match status" value="1"/>
</dbReference>
<dbReference type="InterPro" id="IPR029021">
    <property type="entry name" value="Prot-tyrosine_phosphatase-like"/>
</dbReference>